<evidence type="ECO:0000256" key="10">
    <source>
        <dbReference type="ARBA" id="ARBA00023049"/>
    </source>
</evidence>
<keyword evidence="13" id="KW-0175">Coiled coil</keyword>
<dbReference type="CDD" id="cd14789">
    <property type="entry name" value="Tiki"/>
    <property type="match status" value="1"/>
</dbReference>
<evidence type="ECO:0000313" key="15">
    <source>
        <dbReference type="EMBL" id="QSE96583.1"/>
    </source>
</evidence>
<evidence type="ECO:0000256" key="11">
    <source>
        <dbReference type="ARBA" id="ARBA00023136"/>
    </source>
</evidence>
<dbReference type="GO" id="GO:0016020">
    <property type="term" value="C:membrane"/>
    <property type="evidence" value="ECO:0007669"/>
    <property type="project" value="UniProtKB-SubCell"/>
</dbReference>
<feature type="chain" id="PRO_5037938186" evidence="14">
    <location>
        <begin position="22"/>
        <end position="290"/>
    </location>
</feature>
<dbReference type="AlphaFoldDB" id="A0A974WE47"/>
<evidence type="ECO:0000256" key="4">
    <source>
        <dbReference type="ARBA" id="ARBA00022670"/>
    </source>
</evidence>
<keyword evidence="7 14" id="KW-0732">Signal</keyword>
<comment type="cofactor">
    <cofactor evidence="1">
        <name>Mn(2+)</name>
        <dbReference type="ChEBI" id="CHEBI:29035"/>
    </cofactor>
</comment>
<keyword evidence="6" id="KW-0479">Metal-binding</keyword>
<dbReference type="GO" id="GO:0004222">
    <property type="term" value="F:metalloendopeptidase activity"/>
    <property type="evidence" value="ECO:0007669"/>
    <property type="project" value="TreeGrafter"/>
</dbReference>
<dbReference type="PANTHER" id="PTHR31120">
    <property type="entry name" value="METALLOPROTEASE TIKI"/>
    <property type="match status" value="1"/>
</dbReference>
<keyword evidence="5" id="KW-0812">Transmembrane</keyword>
<dbReference type="GO" id="GO:0006508">
    <property type="term" value="P:proteolysis"/>
    <property type="evidence" value="ECO:0007669"/>
    <property type="project" value="UniProtKB-KW"/>
</dbReference>
<comment type="cofactor">
    <cofactor evidence="2">
        <name>Co(2+)</name>
        <dbReference type="ChEBI" id="CHEBI:48828"/>
    </cofactor>
</comment>
<evidence type="ECO:0000256" key="2">
    <source>
        <dbReference type="ARBA" id="ARBA00001941"/>
    </source>
</evidence>
<keyword evidence="8" id="KW-0378">Hydrolase</keyword>
<evidence type="ECO:0000256" key="6">
    <source>
        <dbReference type="ARBA" id="ARBA00022723"/>
    </source>
</evidence>
<protein>
    <submittedName>
        <fullName evidence="15">TraB/GumN family protein</fullName>
    </submittedName>
</protein>
<keyword evidence="9" id="KW-1133">Transmembrane helix</keyword>
<evidence type="ECO:0000256" key="12">
    <source>
        <dbReference type="ARBA" id="ARBA00023180"/>
    </source>
</evidence>
<feature type="coiled-coil region" evidence="13">
    <location>
        <begin position="163"/>
        <end position="209"/>
    </location>
</feature>
<reference evidence="15" key="1">
    <citation type="submission" date="2021-02" db="EMBL/GenBank/DDBJ databases">
        <title>Fulvivirga sp. S481 isolated from sea water.</title>
        <authorList>
            <person name="Bae S.S."/>
            <person name="Baek K."/>
        </authorList>
    </citation>
    <scope>NUCLEOTIDE SEQUENCE</scope>
    <source>
        <strain evidence="15">S481</strain>
    </source>
</reference>
<keyword evidence="10" id="KW-0482">Metalloprotease</keyword>
<dbReference type="KEGG" id="fuv:JR347_13370"/>
<evidence type="ECO:0000256" key="1">
    <source>
        <dbReference type="ARBA" id="ARBA00001936"/>
    </source>
</evidence>
<accession>A0A974WE47</accession>
<organism evidence="15 16">
    <name type="scientific">Fulvivirga lutea</name>
    <dbReference type="NCBI Taxonomy" id="2810512"/>
    <lineage>
        <taxon>Bacteria</taxon>
        <taxon>Pseudomonadati</taxon>
        <taxon>Bacteroidota</taxon>
        <taxon>Cytophagia</taxon>
        <taxon>Cytophagales</taxon>
        <taxon>Fulvivirgaceae</taxon>
        <taxon>Fulvivirga</taxon>
    </lineage>
</organism>
<keyword evidence="11" id="KW-0472">Membrane</keyword>
<dbReference type="Proteomes" id="UP000662783">
    <property type="component" value="Chromosome"/>
</dbReference>
<dbReference type="RefSeq" id="WP_205721097.1">
    <property type="nucleotide sequence ID" value="NZ_CP070608.1"/>
</dbReference>
<dbReference type="GO" id="GO:0030178">
    <property type="term" value="P:negative regulation of Wnt signaling pathway"/>
    <property type="evidence" value="ECO:0007669"/>
    <property type="project" value="InterPro"/>
</dbReference>
<proteinExistence type="predicted"/>
<evidence type="ECO:0000256" key="8">
    <source>
        <dbReference type="ARBA" id="ARBA00022801"/>
    </source>
</evidence>
<dbReference type="GO" id="GO:0046872">
    <property type="term" value="F:metal ion binding"/>
    <property type="evidence" value="ECO:0007669"/>
    <property type="project" value="UniProtKB-KW"/>
</dbReference>
<comment type="subcellular location">
    <subcellularLocation>
        <location evidence="3">Membrane</location>
        <topology evidence="3">Single-pass type I membrane protein</topology>
    </subcellularLocation>
</comment>
<feature type="signal peptide" evidence="14">
    <location>
        <begin position="1"/>
        <end position="21"/>
    </location>
</feature>
<name>A0A974WE47_9BACT</name>
<dbReference type="InterPro" id="IPR002816">
    <property type="entry name" value="TraB/PrgY/GumN_fam"/>
</dbReference>
<keyword evidence="16" id="KW-1185">Reference proteome</keyword>
<evidence type="ECO:0000256" key="3">
    <source>
        <dbReference type="ARBA" id="ARBA00004479"/>
    </source>
</evidence>
<dbReference type="EMBL" id="CP070608">
    <property type="protein sequence ID" value="QSE96583.1"/>
    <property type="molecule type" value="Genomic_DNA"/>
</dbReference>
<evidence type="ECO:0000256" key="7">
    <source>
        <dbReference type="ARBA" id="ARBA00022729"/>
    </source>
</evidence>
<dbReference type="PANTHER" id="PTHR31120:SF6">
    <property type="entry name" value="METALLOPROTEASE TIKI HOMOLOG"/>
    <property type="match status" value="1"/>
</dbReference>
<dbReference type="Pfam" id="PF01963">
    <property type="entry name" value="TraB_PrgY_gumN"/>
    <property type="match status" value="1"/>
</dbReference>
<evidence type="ECO:0000256" key="5">
    <source>
        <dbReference type="ARBA" id="ARBA00022692"/>
    </source>
</evidence>
<gene>
    <name evidence="15" type="ORF">JR347_13370</name>
</gene>
<evidence type="ECO:0000313" key="16">
    <source>
        <dbReference type="Proteomes" id="UP000662783"/>
    </source>
</evidence>
<keyword evidence="4" id="KW-0645">Protease</keyword>
<evidence type="ECO:0000256" key="14">
    <source>
        <dbReference type="SAM" id="SignalP"/>
    </source>
</evidence>
<sequence>MKTRKLVLLVLALSCFFHTHAQKEANSLLWEVSGNGLDKPSYIFGILKFIPADDYYWPKKADDAFKSSQILSTETQLDHHARHELNKAAHLEGGNSLEDYLTEAEMEKLSGIFSDRFGISDFKFNVVYKKFKPIMLSTTMTRLSYGENVKYYELELINQANTLGITTQALEKVEKEVEALEKIKLDDQLKSLKHTLENFDAQLKDYEELVSFYKKGDLHKTLEYTMHPLENHEDYETHFIFGRNRSWIPKIEEYMKSGQTFFALGASHLSEEAGVLNLLRKKGYTVEPVQ</sequence>
<evidence type="ECO:0000256" key="9">
    <source>
        <dbReference type="ARBA" id="ARBA00022989"/>
    </source>
</evidence>
<evidence type="ECO:0000256" key="13">
    <source>
        <dbReference type="SAM" id="Coils"/>
    </source>
</evidence>
<dbReference type="InterPro" id="IPR040230">
    <property type="entry name" value="TIKI1/2-like"/>
</dbReference>
<keyword evidence="12" id="KW-0325">Glycoprotein</keyword>